<sequence length="188" mass="21759">MNYKKIIRFFSILLFLWFSIHIIYTIIDGNKDEGKSADIAVILGTTVNTDGTLSERLEKRMECGLKLYKDGLVKKIIVSGGLGKEGFLEGDKMKEYLIEKGIPYSLIIVDNKGNNTTATVANAIQMRDSLHYNSVIVVSQYFHLTRTKMLFRKEGFENVSSVSPDYSEYRDFYSLFREFFAYYYDRLK</sequence>
<dbReference type="Proteomes" id="UP000233767">
    <property type="component" value="Unassembled WGS sequence"/>
</dbReference>
<reference evidence="3 5" key="1">
    <citation type="submission" date="2017-12" db="EMBL/GenBank/DDBJ databases">
        <title>Genomic Encyclopedia of Type Strains, Phase III (KMG-III): the genomes of soil and plant-associated and newly described type strains.</title>
        <authorList>
            <person name="Whitman W."/>
        </authorList>
    </citation>
    <scope>NUCLEOTIDE SEQUENCE [LARGE SCALE GENOMIC DNA]</scope>
    <source>
        <strain evidence="3 5">IP-10</strain>
    </source>
</reference>
<keyword evidence="1" id="KW-0472">Membrane</keyword>
<evidence type="ECO:0000313" key="6">
    <source>
        <dbReference type="Proteomes" id="UP000275027"/>
    </source>
</evidence>
<dbReference type="Pfam" id="PF02698">
    <property type="entry name" value="DUF218"/>
    <property type="match status" value="1"/>
</dbReference>
<dbReference type="GO" id="GO:0005886">
    <property type="term" value="C:plasma membrane"/>
    <property type="evidence" value="ECO:0007669"/>
    <property type="project" value="TreeGrafter"/>
</dbReference>
<name>A0A497U2V7_9FLAO</name>
<dbReference type="EMBL" id="RCCB01000013">
    <property type="protein sequence ID" value="RLJ24147.1"/>
    <property type="molecule type" value="Genomic_DNA"/>
</dbReference>
<evidence type="ECO:0000313" key="5">
    <source>
        <dbReference type="Proteomes" id="UP000233767"/>
    </source>
</evidence>
<dbReference type="InterPro" id="IPR003848">
    <property type="entry name" value="DUF218"/>
</dbReference>
<dbReference type="CDD" id="cd06259">
    <property type="entry name" value="YdcF-like"/>
    <property type="match status" value="1"/>
</dbReference>
<dbReference type="Proteomes" id="UP000275027">
    <property type="component" value="Unassembled WGS sequence"/>
</dbReference>
<dbReference type="RefSeq" id="WP_101472687.1">
    <property type="nucleotide sequence ID" value="NZ_PJND01000009.1"/>
</dbReference>
<dbReference type="AlphaFoldDB" id="A0A497U2V7"/>
<evidence type="ECO:0000256" key="1">
    <source>
        <dbReference type="SAM" id="Phobius"/>
    </source>
</evidence>
<evidence type="ECO:0000259" key="2">
    <source>
        <dbReference type="Pfam" id="PF02698"/>
    </source>
</evidence>
<evidence type="ECO:0000313" key="3">
    <source>
        <dbReference type="EMBL" id="PKW20704.1"/>
    </source>
</evidence>
<dbReference type="PANTHER" id="PTHR30336">
    <property type="entry name" value="INNER MEMBRANE PROTEIN, PROBABLE PERMEASE"/>
    <property type="match status" value="1"/>
</dbReference>
<organism evidence="4 6">
    <name type="scientific">Flavobacterium lindanitolerans</name>
    <dbReference type="NCBI Taxonomy" id="428988"/>
    <lineage>
        <taxon>Bacteria</taxon>
        <taxon>Pseudomonadati</taxon>
        <taxon>Bacteroidota</taxon>
        <taxon>Flavobacteriia</taxon>
        <taxon>Flavobacteriales</taxon>
        <taxon>Flavobacteriaceae</taxon>
        <taxon>Flavobacterium</taxon>
    </lineage>
</organism>
<proteinExistence type="predicted"/>
<evidence type="ECO:0000313" key="4">
    <source>
        <dbReference type="EMBL" id="RLJ24147.1"/>
    </source>
</evidence>
<feature type="transmembrane region" description="Helical" evidence="1">
    <location>
        <begin position="6"/>
        <end position="27"/>
    </location>
</feature>
<reference evidence="4 6" key="2">
    <citation type="submission" date="2018-10" db="EMBL/GenBank/DDBJ databases">
        <title>Genomic Encyclopedia of Archaeal and Bacterial Type Strains, Phase II (KMG-II): from individual species to whole genera.</title>
        <authorList>
            <person name="Goeker M."/>
        </authorList>
    </citation>
    <scope>NUCLEOTIDE SEQUENCE [LARGE SCALE GENOMIC DNA]</scope>
    <source>
        <strain evidence="4 6">DSM 21886</strain>
    </source>
</reference>
<feature type="domain" description="DUF218" evidence="2">
    <location>
        <begin position="38"/>
        <end position="179"/>
    </location>
</feature>
<dbReference type="Gene3D" id="3.40.50.620">
    <property type="entry name" value="HUPs"/>
    <property type="match status" value="1"/>
</dbReference>
<dbReference type="EMBL" id="PJND01000009">
    <property type="protein sequence ID" value="PKW20704.1"/>
    <property type="molecule type" value="Genomic_DNA"/>
</dbReference>
<dbReference type="InterPro" id="IPR051599">
    <property type="entry name" value="Cell_Envelope_Assoc"/>
</dbReference>
<keyword evidence="1" id="KW-1133">Transmembrane helix</keyword>
<dbReference type="InterPro" id="IPR014729">
    <property type="entry name" value="Rossmann-like_a/b/a_fold"/>
</dbReference>
<gene>
    <name evidence="3" type="ORF">B0G92_2854</name>
    <name evidence="4" type="ORF">CLV50_2864</name>
</gene>
<accession>A0A497U2V7</accession>
<keyword evidence="5" id="KW-1185">Reference proteome</keyword>
<keyword evidence="1" id="KW-0812">Transmembrane</keyword>
<protein>
    <submittedName>
        <fullName evidence="4">Vancomycin permeability regulator SanA</fullName>
    </submittedName>
</protein>
<dbReference type="PANTHER" id="PTHR30336:SF20">
    <property type="entry name" value="DUF218 DOMAIN-CONTAINING PROTEIN"/>
    <property type="match status" value="1"/>
</dbReference>
<comment type="caution">
    <text evidence="4">The sequence shown here is derived from an EMBL/GenBank/DDBJ whole genome shotgun (WGS) entry which is preliminary data.</text>
</comment>